<organism evidence="1 2">
    <name type="scientific">Rhizopogon vesiculosus</name>
    <dbReference type="NCBI Taxonomy" id="180088"/>
    <lineage>
        <taxon>Eukaryota</taxon>
        <taxon>Fungi</taxon>
        <taxon>Dikarya</taxon>
        <taxon>Basidiomycota</taxon>
        <taxon>Agaricomycotina</taxon>
        <taxon>Agaricomycetes</taxon>
        <taxon>Agaricomycetidae</taxon>
        <taxon>Boletales</taxon>
        <taxon>Suillineae</taxon>
        <taxon>Rhizopogonaceae</taxon>
        <taxon>Rhizopogon</taxon>
    </lineage>
</organism>
<comment type="caution">
    <text evidence="1">The sequence shown here is derived from an EMBL/GenBank/DDBJ whole genome shotgun (WGS) entry which is preliminary data.</text>
</comment>
<accession>A0A1J8QME3</accession>
<dbReference type="Proteomes" id="UP000183567">
    <property type="component" value="Unassembled WGS sequence"/>
</dbReference>
<protein>
    <submittedName>
        <fullName evidence="1">Uncharacterized protein</fullName>
    </submittedName>
</protein>
<sequence length="45" mass="5110">MRSSSRRVPPIAAKGIWHYNMHEHILSEHEEHAAPGHMKAAMPLP</sequence>
<dbReference type="OrthoDB" id="2907197at2759"/>
<evidence type="ECO:0000313" key="2">
    <source>
        <dbReference type="Proteomes" id="UP000183567"/>
    </source>
</evidence>
<dbReference type="EMBL" id="LVVM01003580">
    <property type="protein sequence ID" value="OJA14576.1"/>
    <property type="molecule type" value="Genomic_DNA"/>
</dbReference>
<gene>
    <name evidence="1" type="ORF">AZE42_12584</name>
</gene>
<name>A0A1J8QME3_9AGAM</name>
<proteinExistence type="predicted"/>
<keyword evidence="2" id="KW-1185">Reference proteome</keyword>
<dbReference type="AlphaFoldDB" id="A0A1J8QME3"/>
<evidence type="ECO:0000313" key="1">
    <source>
        <dbReference type="EMBL" id="OJA14576.1"/>
    </source>
</evidence>
<reference evidence="1 2" key="1">
    <citation type="submission" date="2016-03" db="EMBL/GenBank/DDBJ databases">
        <title>Comparative genomics of the ectomycorrhizal sister species Rhizopogon vinicolor and Rhizopogon vesiculosus (Basidiomycota: Boletales) reveals a divergence of the mating type B locus.</title>
        <authorList>
            <person name="Mujic A.B."/>
            <person name="Kuo A."/>
            <person name="Tritt A."/>
            <person name="Lipzen A."/>
            <person name="Chen C."/>
            <person name="Johnson J."/>
            <person name="Sharma A."/>
            <person name="Barry K."/>
            <person name="Grigoriev I.V."/>
            <person name="Spatafora J.W."/>
        </authorList>
    </citation>
    <scope>NUCLEOTIDE SEQUENCE [LARGE SCALE GENOMIC DNA]</scope>
    <source>
        <strain evidence="1 2">AM-OR11-056</strain>
    </source>
</reference>